<dbReference type="InterPro" id="IPR053055">
    <property type="entry name" value="VPS17"/>
</dbReference>
<keyword evidence="5" id="KW-1185">Reference proteome</keyword>
<dbReference type="CDD" id="cd07596">
    <property type="entry name" value="BAR_SNX"/>
    <property type="match status" value="1"/>
</dbReference>
<dbReference type="KEGG" id="hir:HETIRDRAFT_472606"/>
<dbReference type="GeneID" id="20677465"/>
<feature type="domain" description="Sorting nexin/Vps5-like C-terminal" evidence="3">
    <location>
        <begin position="214"/>
        <end position="433"/>
    </location>
</feature>
<dbReference type="RefSeq" id="XP_009543853.1">
    <property type="nucleotide sequence ID" value="XM_009545558.1"/>
</dbReference>
<dbReference type="FunCoup" id="W4KEA7">
    <property type="interactions" value="42"/>
</dbReference>
<dbReference type="PANTHER" id="PTHR47433">
    <property type="entry name" value="VACUOLAR PROTEIN SORTING-ASSOCIATED PROTEIN 17"/>
    <property type="match status" value="1"/>
</dbReference>
<dbReference type="eggNOG" id="KOG2273">
    <property type="taxonomic scope" value="Eukaryota"/>
</dbReference>
<feature type="compositionally biased region" description="Polar residues" evidence="1">
    <location>
        <begin position="632"/>
        <end position="641"/>
    </location>
</feature>
<proteinExistence type="predicted"/>
<feature type="compositionally biased region" description="Low complexity" evidence="1">
    <location>
        <begin position="504"/>
        <end position="516"/>
    </location>
</feature>
<evidence type="ECO:0000259" key="3">
    <source>
        <dbReference type="Pfam" id="PF09325"/>
    </source>
</evidence>
<feature type="compositionally biased region" description="Pro residues" evidence="1">
    <location>
        <begin position="445"/>
        <end position="457"/>
    </location>
</feature>
<dbReference type="GO" id="GO:0032266">
    <property type="term" value="F:phosphatidylinositol-3-phosphate binding"/>
    <property type="evidence" value="ECO:0007669"/>
    <property type="project" value="TreeGrafter"/>
</dbReference>
<gene>
    <name evidence="4" type="ORF">HETIRDRAFT_472606</name>
</gene>
<dbReference type="GO" id="GO:0042147">
    <property type="term" value="P:retrograde transport, endosome to Golgi"/>
    <property type="evidence" value="ECO:0007669"/>
    <property type="project" value="TreeGrafter"/>
</dbReference>
<name>W4KEA7_HETIT</name>
<evidence type="ECO:0000313" key="5">
    <source>
        <dbReference type="Proteomes" id="UP000030671"/>
    </source>
</evidence>
<feature type="compositionally biased region" description="Pro residues" evidence="1">
    <location>
        <begin position="21"/>
        <end position="33"/>
    </location>
</feature>
<dbReference type="HOGENOM" id="CLU_015466_0_0_1"/>
<dbReference type="InterPro" id="IPR027267">
    <property type="entry name" value="AH/BAR_dom_sf"/>
</dbReference>
<dbReference type="GO" id="GO:0005768">
    <property type="term" value="C:endosome"/>
    <property type="evidence" value="ECO:0007669"/>
    <property type="project" value="TreeGrafter"/>
</dbReference>
<evidence type="ECO:0000313" key="4">
    <source>
        <dbReference type="EMBL" id="ETW84148.1"/>
    </source>
</evidence>
<dbReference type="GO" id="GO:0030905">
    <property type="term" value="C:retromer, tubulation complex"/>
    <property type="evidence" value="ECO:0007669"/>
    <property type="project" value="TreeGrafter"/>
</dbReference>
<feature type="region of interest" description="Disordered" evidence="1">
    <location>
        <begin position="438"/>
        <end position="650"/>
    </location>
</feature>
<accession>W4KEA7</accession>
<dbReference type="Gene3D" id="1.20.1270.60">
    <property type="entry name" value="Arfaptin homology (AH) domain/BAR domain"/>
    <property type="match status" value="1"/>
</dbReference>
<evidence type="ECO:0000259" key="2">
    <source>
        <dbReference type="Pfam" id="PF00787"/>
    </source>
</evidence>
<dbReference type="GO" id="GO:0005829">
    <property type="term" value="C:cytosol"/>
    <property type="evidence" value="ECO:0007669"/>
    <property type="project" value="GOC"/>
</dbReference>
<dbReference type="InterPro" id="IPR001683">
    <property type="entry name" value="PX_dom"/>
</dbReference>
<dbReference type="Pfam" id="PF00787">
    <property type="entry name" value="PX"/>
    <property type="match status" value="1"/>
</dbReference>
<dbReference type="Gene3D" id="3.30.1520.10">
    <property type="entry name" value="Phox-like domain"/>
    <property type="match status" value="1"/>
</dbReference>
<feature type="region of interest" description="Disordered" evidence="1">
    <location>
        <begin position="1"/>
        <end position="84"/>
    </location>
</feature>
<sequence>MMYDPLVSGFADDRGDGAVTPPWPTTPHPPNSPVPNLRRAPSPLPRTPDKLTTSGLYGKEPQIYGQPEPGLISPRQNVSSNGVSYEKPEPYLKVRITGLDRNRRDILVKLDAQASTTRPLPFSRERRRRFGFYDTIIHNNPQTIVPALPLAQTSAPTDEEDDRLVRIMLQRWLSRVCNDPILLHDEELRSFIESDFGYQPTPRPRRKTSSGFGLIRRHVPDEDEELQRARFELTRLEGQFFDAAKALDKVSKSRKTLALAHAEMGNKLVNIATTETHPPIGSAMRKLGRTWHSLADLDQAQAISECVILSDSLGYQGLNARSAKETLQQRTAVLEEYQSAVKSAISKRRHIERLKASANIRPEKVDEALEDMEEANKYEQILARRAEGISQNLHRSLQMHKQLVTDDITTALIEHTRSAIMYERQLLRELESLRPDINNANAKAPPKPNGVPRPLIVPPLEDYSAKPQPRIDPAPAPAPSTSDRTRTASPFSPGATGLPSGVASPYLSGRSSLSSTPLPPQSPGAGSSKFFVSSQPQQQQQQPPLQRPAFAAPPTASGIAPSPTPIRSTEPPLGGRFVDGTKSMFVKPTMSSPSAPSGPQSASAQGPPLPDDPLSRPGAMASPLADFVPRPATSNGMTSHSDGLDPLGQARPTFMSASMRVPTRPRLDAREAASKLANMF</sequence>
<feature type="compositionally biased region" description="Low complexity" evidence="1">
    <location>
        <begin position="535"/>
        <end position="554"/>
    </location>
</feature>
<dbReference type="STRING" id="747525.W4KEA7"/>
<dbReference type="InParanoid" id="W4KEA7"/>
<dbReference type="AlphaFoldDB" id="W4KEA7"/>
<feature type="compositionally biased region" description="Polar residues" evidence="1">
    <location>
        <begin position="74"/>
        <end position="83"/>
    </location>
</feature>
<feature type="compositionally biased region" description="Low complexity" evidence="1">
    <location>
        <begin position="591"/>
        <end position="606"/>
    </location>
</feature>
<dbReference type="SUPFAM" id="SSF64268">
    <property type="entry name" value="PX domain"/>
    <property type="match status" value="1"/>
</dbReference>
<dbReference type="OrthoDB" id="9976382at2759"/>
<dbReference type="EMBL" id="KI925456">
    <property type="protein sequence ID" value="ETW84148.1"/>
    <property type="molecule type" value="Genomic_DNA"/>
</dbReference>
<dbReference type="PANTHER" id="PTHR47433:SF1">
    <property type="entry name" value="VACUOLAR PROTEIN SORTING-ASSOCIATED PROTEIN 17"/>
    <property type="match status" value="1"/>
</dbReference>
<organism evidence="4 5">
    <name type="scientific">Heterobasidion irregulare (strain TC 32-1)</name>
    <dbReference type="NCBI Taxonomy" id="747525"/>
    <lineage>
        <taxon>Eukaryota</taxon>
        <taxon>Fungi</taxon>
        <taxon>Dikarya</taxon>
        <taxon>Basidiomycota</taxon>
        <taxon>Agaricomycotina</taxon>
        <taxon>Agaricomycetes</taxon>
        <taxon>Russulales</taxon>
        <taxon>Bondarzewiaceae</taxon>
        <taxon>Heterobasidion</taxon>
        <taxon>Heterobasidion annosum species complex</taxon>
    </lineage>
</organism>
<reference evidence="4 5" key="1">
    <citation type="journal article" date="2012" name="New Phytol.">
        <title>Insight into trade-off between wood decay and parasitism from the genome of a fungal forest pathogen.</title>
        <authorList>
            <person name="Olson A."/>
            <person name="Aerts A."/>
            <person name="Asiegbu F."/>
            <person name="Belbahri L."/>
            <person name="Bouzid O."/>
            <person name="Broberg A."/>
            <person name="Canback B."/>
            <person name="Coutinho P.M."/>
            <person name="Cullen D."/>
            <person name="Dalman K."/>
            <person name="Deflorio G."/>
            <person name="van Diepen L.T."/>
            <person name="Dunand C."/>
            <person name="Duplessis S."/>
            <person name="Durling M."/>
            <person name="Gonthier P."/>
            <person name="Grimwood J."/>
            <person name="Fossdal C.G."/>
            <person name="Hansson D."/>
            <person name="Henrissat B."/>
            <person name="Hietala A."/>
            <person name="Himmelstrand K."/>
            <person name="Hoffmeister D."/>
            <person name="Hogberg N."/>
            <person name="James T.Y."/>
            <person name="Karlsson M."/>
            <person name="Kohler A."/>
            <person name="Kues U."/>
            <person name="Lee Y.H."/>
            <person name="Lin Y.C."/>
            <person name="Lind M."/>
            <person name="Lindquist E."/>
            <person name="Lombard V."/>
            <person name="Lucas S."/>
            <person name="Lunden K."/>
            <person name="Morin E."/>
            <person name="Murat C."/>
            <person name="Park J."/>
            <person name="Raffaello T."/>
            <person name="Rouze P."/>
            <person name="Salamov A."/>
            <person name="Schmutz J."/>
            <person name="Solheim H."/>
            <person name="Stahlberg J."/>
            <person name="Velez H."/>
            <person name="de Vries R.P."/>
            <person name="Wiebenga A."/>
            <person name="Woodward S."/>
            <person name="Yakovlev I."/>
            <person name="Garbelotto M."/>
            <person name="Martin F."/>
            <person name="Grigoriev I.V."/>
            <person name="Stenlid J."/>
        </authorList>
    </citation>
    <scope>NUCLEOTIDE SEQUENCE [LARGE SCALE GENOMIC DNA]</scope>
    <source>
        <strain evidence="4 5">TC 32-1</strain>
    </source>
</reference>
<feature type="domain" description="PX" evidence="2">
    <location>
        <begin position="132"/>
        <end position="195"/>
    </location>
</feature>
<dbReference type="Proteomes" id="UP000030671">
    <property type="component" value="Unassembled WGS sequence"/>
</dbReference>
<dbReference type="Pfam" id="PF09325">
    <property type="entry name" value="Vps5"/>
    <property type="match status" value="1"/>
</dbReference>
<dbReference type="InterPro" id="IPR015404">
    <property type="entry name" value="Vps5_C"/>
</dbReference>
<protein>
    <recommendedName>
        <fullName evidence="6">PX domain-containing protein</fullName>
    </recommendedName>
</protein>
<evidence type="ECO:0008006" key="6">
    <source>
        <dbReference type="Google" id="ProtNLM"/>
    </source>
</evidence>
<dbReference type="GO" id="GO:0006886">
    <property type="term" value="P:intracellular protein transport"/>
    <property type="evidence" value="ECO:0007669"/>
    <property type="project" value="TreeGrafter"/>
</dbReference>
<evidence type="ECO:0000256" key="1">
    <source>
        <dbReference type="SAM" id="MobiDB-lite"/>
    </source>
</evidence>
<dbReference type="InterPro" id="IPR036871">
    <property type="entry name" value="PX_dom_sf"/>
</dbReference>